<evidence type="ECO:0000256" key="4">
    <source>
        <dbReference type="ARBA" id="ARBA00022705"/>
    </source>
</evidence>
<evidence type="ECO:0000256" key="6">
    <source>
        <dbReference type="ARBA" id="ARBA00022763"/>
    </source>
</evidence>
<dbReference type="InterPro" id="IPR010994">
    <property type="entry name" value="RuvA_2-like"/>
</dbReference>
<dbReference type="PANTHER" id="PTHR23389:SF9">
    <property type="entry name" value="DNA LIGASE"/>
    <property type="match status" value="1"/>
</dbReference>
<accession>A0A3B0RQQ2</accession>
<comment type="catalytic activity">
    <reaction evidence="11">
        <text>NAD(+) + (deoxyribonucleotide)n-3'-hydroxyl + 5'-phospho-(deoxyribonucleotide)m = (deoxyribonucleotide)n+m + AMP + beta-nicotinamide D-nucleotide.</text>
        <dbReference type="EC" id="6.5.1.2"/>
    </reaction>
</comment>
<feature type="domain" description="BRCT" evidence="12">
    <location>
        <begin position="636"/>
        <end position="709"/>
    </location>
</feature>
<dbReference type="InterPro" id="IPR013839">
    <property type="entry name" value="DNAligase_adenylation"/>
</dbReference>
<reference evidence="13" key="1">
    <citation type="submission" date="2018-06" db="EMBL/GenBank/DDBJ databases">
        <authorList>
            <person name="Zhirakovskaya E."/>
        </authorList>
    </citation>
    <scope>NUCLEOTIDE SEQUENCE</scope>
</reference>
<evidence type="ECO:0000256" key="7">
    <source>
        <dbReference type="ARBA" id="ARBA00022833"/>
    </source>
</evidence>
<sequence>MDAAAIAVTALSREQAEVELARLATEIAQHDRHYYAEDEPSISDADYDKLRQRNEAIETRFPDLVRADSPSLKVGTGPSKQFSKVRHAVSMLSLGNAFNDDDVIDFEARVKRFLSLDSDAELAFTAEPKIDGLSISVRYENGRLVQAATRGDGFEGENVTDNVRTIDELPKQVNAKDFPDVFEVRGEIYMSNKDFADLNEKQSQAGAKVFANPRNAAAGSLRQLDVSITASRPLKIFAYAWGEVSALPADTQFSMFEAFKRWGFPVNELNQRCGSASEMIRQYRKIEEQRATLGYDIDGVVYKVDRLDYQERLGFRSRTPRWAIAHKFPAEKATTILQGIDIQVGRTGALTPVARLLPVTVGGVVVSNATLHNRDYLEGRGQNGEVLRGGADLRVGDTVTLQRAGDVIPQIVDVDLSKRPDDAVPFEFPDRCPICDSHVVREKNEKTGKFDAVSRCSGGLRCSAQVVERMKHFVSRGAFDIEGMGDKVIEAFLADGLIETLPDIFTLKKRDEQNFKKIRDREGWGGTSAQNLFEAIDEARTVELARLIYGLGIRHVGETTGRMLARHYGTVEKFVGAMKDAAADRDGQAFAELVNIDGLGDAVAGSLADFFAEEHNVAVVDKLLLELDVQDVEAVDSGSPVTGKTIVFTGKLEKISRSEAKAMAERLGAKVSGSVSQKTDLLVAGPGAGSKLKKAESLGVEVISEDDWFELIDAV</sequence>
<evidence type="ECO:0000256" key="2">
    <source>
        <dbReference type="ARBA" id="ARBA00012722"/>
    </source>
</evidence>
<keyword evidence="6" id="KW-0227">DNA damage</keyword>
<gene>
    <name evidence="13" type="ORF">MNBD_ALPHA08-272</name>
</gene>
<dbReference type="GO" id="GO:0005829">
    <property type="term" value="C:cytosol"/>
    <property type="evidence" value="ECO:0007669"/>
    <property type="project" value="TreeGrafter"/>
</dbReference>
<dbReference type="GO" id="GO:0006281">
    <property type="term" value="P:DNA repair"/>
    <property type="evidence" value="ECO:0007669"/>
    <property type="project" value="UniProtKB-KW"/>
</dbReference>
<dbReference type="CDD" id="cd00114">
    <property type="entry name" value="LIGANc"/>
    <property type="match status" value="1"/>
</dbReference>
<dbReference type="Gene3D" id="3.40.50.10190">
    <property type="entry name" value="BRCT domain"/>
    <property type="match status" value="1"/>
</dbReference>
<dbReference type="EMBL" id="UOEC01000129">
    <property type="protein sequence ID" value="VAV95690.1"/>
    <property type="molecule type" value="Genomic_DNA"/>
</dbReference>
<dbReference type="PROSITE" id="PS01056">
    <property type="entry name" value="DNA_LIGASE_N2"/>
    <property type="match status" value="1"/>
</dbReference>
<dbReference type="PROSITE" id="PS01055">
    <property type="entry name" value="DNA_LIGASE_N1"/>
    <property type="match status" value="1"/>
</dbReference>
<dbReference type="PROSITE" id="PS50172">
    <property type="entry name" value="BRCT"/>
    <property type="match status" value="1"/>
</dbReference>
<dbReference type="InterPro" id="IPR001679">
    <property type="entry name" value="DNA_ligase"/>
</dbReference>
<dbReference type="InterPro" id="IPR013840">
    <property type="entry name" value="DNAligase_N"/>
</dbReference>
<dbReference type="Gene3D" id="2.40.50.140">
    <property type="entry name" value="Nucleic acid-binding proteins"/>
    <property type="match status" value="1"/>
</dbReference>
<keyword evidence="9" id="KW-0520">NAD</keyword>
<evidence type="ECO:0000256" key="10">
    <source>
        <dbReference type="ARBA" id="ARBA00023204"/>
    </source>
</evidence>
<evidence type="ECO:0000259" key="12">
    <source>
        <dbReference type="PROSITE" id="PS50172"/>
    </source>
</evidence>
<dbReference type="SUPFAM" id="SSF52113">
    <property type="entry name" value="BRCT domain"/>
    <property type="match status" value="1"/>
</dbReference>
<dbReference type="InterPro" id="IPR041663">
    <property type="entry name" value="DisA/LigA_HHH"/>
</dbReference>
<evidence type="ECO:0000256" key="5">
    <source>
        <dbReference type="ARBA" id="ARBA00022723"/>
    </source>
</evidence>
<dbReference type="Gene3D" id="1.10.150.20">
    <property type="entry name" value="5' to 3' exonuclease, C-terminal subdomain"/>
    <property type="match status" value="2"/>
</dbReference>
<keyword evidence="7" id="KW-0862">Zinc</keyword>
<dbReference type="PANTHER" id="PTHR23389">
    <property type="entry name" value="CHROMOSOME TRANSMISSION FIDELITY FACTOR 18"/>
    <property type="match status" value="1"/>
</dbReference>
<proteinExistence type="inferred from homology"/>
<dbReference type="InterPro" id="IPR004150">
    <property type="entry name" value="NAD_DNA_ligase_OB"/>
</dbReference>
<dbReference type="AlphaFoldDB" id="A0A3B0RQQ2"/>
<dbReference type="FunFam" id="3.30.470.30:FF:000001">
    <property type="entry name" value="DNA ligase"/>
    <property type="match status" value="1"/>
</dbReference>
<dbReference type="HAMAP" id="MF_01588">
    <property type="entry name" value="DNA_ligase_A"/>
    <property type="match status" value="1"/>
</dbReference>
<dbReference type="NCBIfam" id="TIGR00575">
    <property type="entry name" value="dnlj"/>
    <property type="match status" value="1"/>
</dbReference>
<keyword evidence="10" id="KW-0234">DNA repair</keyword>
<dbReference type="Pfam" id="PF01653">
    <property type="entry name" value="DNA_ligase_aden"/>
    <property type="match status" value="1"/>
</dbReference>
<dbReference type="CDD" id="cd17748">
    <property type="entry name" value="BRCT_DNA_ligase_like"/>
    <property type="match status" value="1"/>
</dbReference>
<protein>
    <recommendedName>
        <fullName evidence="2">DNA ligase (NAD(+))</fullName>
        <ecNumber evidence="2">6.5.1.2</ecNumber>
    </recommendedName>
</protein>
<dbReference type="InterPro" id="IPR004149">
    <property type="entry name" value="Znf_DNAligase_C4"/>
</dbReference>
<evidence type="ECO:0000256" key="9">
    <source>
        <dbReference type="ARBA" id="ARBA00023027"/>
    </source>
</evidence>
<keyword evidence="3 13" id="KW-0436">Ligase</keyword>
<dbReference type="SUPFAM" id="SSF56091">
    <property type="entry name" value="DNA ligase/mRNA capping enzyme, catalytic domain"/>
    <property type="match status" value="1"/>
</dbReference>
<evidence type="ECO:0000256" key="11">
    <source>
        <dbReference type="ARBA" id="ARBA00034005"/>
    </source>
</evidence>
<dbReference type="GO" id="GO:0046872">
    <property type="term" value="F:metal ion binding"/>
    <property type="evidence" value="ECO:0007669"/>
    <property type="project" value="UniProtKB-KW"/>
</dbReference>
<dbReference type="InterPro" id="IPR001357">
    <property type="entry name" value="BRCT_dom"/>
</dbReference>
<dbReference type="Gene3D" id="1.10.287.610">
    <property type="entry name" value="Helix hairpin bin"/>
    <property type="match status" value="1"/>
</dbReference>
<dbReference type="Gene3D" id="6.20.10.30">
    <property type="match status" value="1"/>
</dbReference>
<dbReference type="Pfam" id="PF03120">
    <property type="entry name" value="OB_DNA_ligase"/>
    <property type="match status" value="1"/>
</dbReference>
<dbReference type="SUPFAM" id="SSF50249">
    <property type="entry name" value="Nucleic acid-binding proteins"/>
    <property type="match status" value="1"/>
</dbReference>
<dbReference type="GO" id="GO:0003911">
    <property type="term" value="F:DNA ligase (NAD+) activity"/>
    <property type="evidence" value="ECO:0007669"/>
    <property type="project" value="UniProtKB-EC"/>
</dbReference>
<name>A0A3B0RQQ2_9ZZZZ</name>
<dbReference type="Pfam" id="PF00533">
    <property type="entry name" value="BRCT"/>
    <property type="match status" value="1"/>
</dbReference>
<comment type="cofactor">
    <cofactor evidence="1">
        <name>Mg(2+)</name>
        <dbReference type="ChEBI" id="CHEBI:18420"/>
    </cofactor>
</comment>
<dbReference type="InterPro" id="IPR018239">
    <property type="entry name" value="DNA_ligase_AS"/>
</dbReference>
<evidence type="ECO:0000256" key="8">
    <source>
        <dbReference type="ARBA" id="ARBA00022842"/>
    </source>
</evidence>
<evidence type="ECO:0000313" key="13">
    <source>
        <dbReference type="EMBL" id="VAV95690.1"/>
    </source>
</evidence>
<dbReference type="InterPro" id="IPR036420">
    <property type="entry name" value="BRCT_dom_sf"/>
</dbReference>
<organism evidence="13">
    <name type="scientific">hydrothermal vent metagenome</name>
    <dbReference type="NCBI Taxonomy" id="652676"/>
    <lineage>
        <taxon>unclassified sequences</taxon>
        <taxon>metagenomes</taxon>
        <taxon>ecological metagenomes</taxon>
    </lineage>
</organism>
<dbReference type="Pfam" id="PF12826">
    <property type="entry name" value="HHH_2"/>
    <property type="match status" value="1"/>
</dbReference>
<dbReference type="GO" id="GO:0006260">
    <property type="term" value="P:DNA replication"/>
    <property type="evidence" value="ECO:0007669"/>
    <property type="project" value="UniProtKB-KW"/>
</dbReference>
<dbReference type="NCBIfam" id="NF005932">
    <property type="entry name" value="PRK07956.1"/>
    <property type="match status" value="1"/>
</dbReference>
<keyword evidence="4" id="KW-0235">DNA replication</keyword>
<evidence type="ECO:0000256" key="1">
    <source>
        <dbReference type="ARBA" id="ARBA00001946"/>
    </source>
</evidence>
<dbReference type="EC" id="6.5.1.2" evidence="2"/>
<dbReference type="Pfam" id="PF03119">
    <property type="entry name" value="DNA_ligase_ZBD"/>
    <property type="match status" value="1"/>
</dbReference>
<dbReference type="SMART" id="SM00532">
    <property type="entry name" value="LIGANc"/>
    <property type="match status" value="1"/>
</dbReference>
<dbReference type="SUPFAM" id="SSF47781">
    <property type="entry name" value="RuvA domain 2-like"/>
    <property type="match status" value="1"/>
</dbReference>
<keyword evidence="8" id="KW-0460">Magnesium</keyword>
<evidence type="ECO:0000256" key="3">
    <source>
        <dbReference type="ARBA" id="ARBA00022598"/>
    </source>
</evidence>
<dbReference type="Gene3D" id="3.30.470.30">
    <property type="entry name" value="DNA ligase/mRNA capping enzyme"/>
    <property type="match status" value="1"/>
</dbReference>
<dbReference type="InterPro" id="IPR012340">
    <property type="entry name" value="NA-bd_OB-fold"/>
</dbReference>
<dbReference type="InterPro" id="IPR033136">
    <property type="entry name" value="DNA_ligase_CS"/>
</dbReference>
<dbReference type="SMART" id="SM00292">
    <property type="entry name" value="BRCT"/>
    <property type="match status" value="1"/>
</dbReference>
<keyword evidence="5" id="KW-0479">Metal-binding</keyword>
<dbReference type="PIRSF" id="PIRSF001604">
    <property type="entry name" value="LigA"/>
    <property type="match status" value="1"/>
</dbReference>